<name>A0A8J1T6M4_OWEFU</name>
<sequence>MAGHGSASSNYDSKINGNRELVIPQSGNNTSLLQNHLDSNIIATKPSISKLDSLLNDSALPQEINPNPLCAIPKTVDNSDEETTMFAERECNKISSSRCTSDSEVDREVEGILNKNTSKVTKLPTVAKPHDISPSTEGESDKDANDDDDDEEEDDIDEDDTDVSPVSQESEEQPPAKRKRTASKKGKE</sequence>
<dbReference type="AlphaFoldDB" id="A0A8J1T6M4"/>
<feature type="region of interest" description="Disordered" evidence="1">
    <location>
        <begin position="120"/>
        <end position="188"/>
    </location>
</feature>
<reference evidence="2" key="1">
    <citation type="submission" date="2022-03" db="EMBL/GenBank/DDBJ databases">
        <authorList>
            <person name="Martin C."/>
        </authorList>
    </citation>
    <scope>NUCLEOTIDE SEQUENCE</scope>
</reference>
<dbReference type="EMBL" id="CAIIXF020000005">
    <property type="protein sequence ID" value="CAH1783915.1"/>
    <property type="molecule type" value="Genomic_DNA"/>
</dbReference>
<evidence type="ECO:0000313" key="3">
    <source>
        <dbReference type="Proteomes" id="UP000749559"/>
    </source>
</evidence>
<keyword evidence="3" id="KW-1185">Reference proteome</keyword>
<comment type="caution">
    <text evidence="2">The sequence shown here is derived from an EMBL/GenBank/DDBJ whole genome shotgun (WGS) entry which is preliminary data.</text>
</comment>
<feature type="compositionally biased region" description="Basic residues" evidence="1">
    <location>
        <begin position="176"/>
        <end position="188"/>
    </location>
</feature>
<dbReference type="Proteomes" id="UP000749559">
    <property type="component" value="Unassembled WGS sequence"/>
</dbReference>
<organism evidence="2 3">
    <name type="scientific">Owenia fusiformis</name>
    <name type="common">Polychaete worm</name>
    <dbReference type="NCBI Taxonomy" id="6347"/>
    <lineage>
        <taxon>Eukaryota</taxon>
        <taxon>Metazoa</taxon>
        <taxon>Spiralia</taxon>
        <taxon>Lophotrochozoa</taxon>
        <taxon>Annelida</taxon>
        <taxon>Polychaeta</taxon>
        <taxon>Sedentaria</taxon>
        <taxon>Canalipalpata</taxon>
        <taxon>Sabellida</taxon>
        <taxon>Oweniida</taxon>
        <taxon>Oweniidae</taxon>
        <taxon>Owenia</taxon>
    </lineage>
</organism>
<dbReference type="EMBL" id="CAIIXF020000005">
    <property type="protein sequence ID" value="CAH1783916.1"/>
    <property type="molecule type" value="Genomic_DNA"/>
</dbReference>
<gene>
    <name evidence="2" type="ORF">OFUS_LOCUS10188</name>
</gene>
<feature type="non-terminal residue" evidence="2">
    <location>
        <position position="188"/>
    </location>
</feature>
<evidence type="ECO:0000256" key="1">
    <source>
        <dbReference type="SAM" id="MobiDB-lite"/>
    </source>
</evidence>
<proteinExistence type="predicted"/>
<accession>A0A8J1T6M4</accession>
<protein>
    <submittedName>
        <fullName evidence="2">Uncharacterized protein</fullName>
    </submittedName>
</protein>
<feature type="compositionally biased region" description="Acidic residues" evidence="1">
    <location>
        <begin position="138"/>
        <end position="162"/>
    </location>
</feature>
<evidence type="ECO:0000313" key="2">
    <source>
        <dbReference type="EMBL" id="CAH1783915.1"/>
    </source>
</evidence>